<dbReference type="RefSeq" id="WP_193931143.1">
    <property type="nucleotide sequence ID" value="NZ_CAWPMZ010000008.1"/>
</dbReference>
<dbReference type="EMBL" id="JADEWN010000010">
    <property type="protein sequence ID" value="MBE9189918.1"/>
    <property type="molecule type" value="Genomic_DNA"/>
</dbReference>
<proteinExistence type="predicted"/>
<organism evidence="2 3">
    <name type="scientific">Gloeocapsopsis crepidinum LEGE 06123</name>
    <dbReference type="NCBI Taxonomy" id="588587"/>
    <lineage>
        <taxon>Bacteria</taxon>
        <taxon>Bacillati</taxon>
        <taxon>Cyanobacteriota</taxon>
        <taxon>Cyanophyceae</taxon>
        <taxon>Oscillatoriophycideae</taxon>
        <taxon>Chroococcales</taxon>
        <taxon>Chroococcaceae</taxon>
        <taxon>Gloeocapsopsis</taxon>
    </lineage>
</organism>
<name>A0ABR9UNQ1_9CHRO</name>
<dbReference type="Pfam" id="PF14233">
    <property type="entry name" value="DUF4335"/>
    <property type="match status" value="1"/>
</dbReference>
<keyword evidence="3" id="KW-1185">Reference proteome</keyword>
<feature type="transmembrane region" description="Helical" evidence="1">
    <location>
        <begin position="169"/>
        <end position="191"/>
    </location>
</feature>
<evidence type="ECO:0000313" key="3">
    <source>
        <dbReference type="Proteomes" id="UP000651156"/>
    </source>
</evidence>
<protein>
    <submittedName>
        <fullName evidence="2">DUF4335 domain-containing protein</fullName>
    </submittedName>
</protein>
<comment type="caution">
    <text evidence="2">The sequence shown here is derived from an EMBL/GenBank/DDBJ whole genome shotgun (WGS) entry which is preliminary data.</text>
</comment>
<evidence type="ECO:0000313" key="2">
    <source>
        <dbReference type="EMBL" id="MBE9189918.1"/>
    </source>
</evidence>
<reference evidence="2 3" key="1">
    <citation type="submission" date="2020-10" db="EMBL/GenBank/DDBJ databases">
        <authorList>
            <person name="Castelo-Branco R."/>
            <person name="Eusebio N."/>
            <person name="Adriana R."/>
            <person name="Vieira A."/>
            <person name="Brugerolle De Fraissinette N."/>
            <person name="Rezende De Castro R."/>
            <person name="Schneider M.P."/>
            <person name="Vasconcelos V."/>
            <person name="Leao P.N."/>
        </authorList>
    </citation>
    <scope>NUCLEOTIDE SEQUENCE [LARGE SCALE GENOMIC DNA]</scope>
    <source>
        <strain evidence="2 3">LEGE 06123</strain>
    </source>
</reference>
<dbReference type="InterPro" id="IPR025569">
    <property type="entry name" value="DUF4335"/>
</dbReference>
<accession>A0ABR9UNQ1</accession>
<keyword evidence="1" id="KW-0472">Membrane</keyword>
<keyword evidence="1" id="KW-0812">Transmembrane</keyword>
<gene>
    <name evidence="2" type="ORF">IQ230_05990</name>
</gene>
<keyword evidence="1" id="KW-1133">Transmembrane helix</keyword>
<sequence length="313" mass="34087">MTTIRRKYSLPNCTLFVEGLGDPPSEQSPSVRPVISMLVNAECHIAGAKPLTGGRDFFEGLVNTVSGYAQEFLSKVPHPEAHSNSGLVQLQQIDRSHHRLVVHSNESNPSSDPTQVPVAIELTTVQLFDLVEAVDQFFADSQTIPTMSLQLAPVSKRYAGHTPQLTKQAVPAAIGVSSLALAAIAFFFVPIPEVRRPEEPQPQSSSSSNHLVTAIADTEQIASAQQKLYNRINRLWNRSVQQDLVYRVSATANGAIVGYRSIDAIANDAIEQTPLPDLLIYPVTTSDAVQEAIAQFRVVFGRNGILQVTPWQG</sequence>
<dbReference type="Proteomes" id="UP000651156">
    <property type="component" value="Unassembled WGS sequence"/>
</dbReference>
<evidence type="ECO:0000256" key="1">
    <source>
        <dbReference type="SAM" id="Phobius"/>
    </source>
</evidence>